<keyword evidence="2" id="KW-0805">Transcription regulation</keyword>
<dbReference type="SUPFAM" id="SSF46785">
    <property type="entry name" value="Winged helix' DNA-binding domain"/>
    <property type="match status" value="1"/>
</dbReference>
<comment type="caution">
    <text evidence="9">The sequence shown here is derived from an EMBL/GenBank/DDBJ whole genome shotgun (WGS) entry which is preliminary data.</text>
</comment>
<evidence type="ECO:0000256" key="3">
    <source>
        <dbReference type="ARBA" id="ARBA00023125"/>
    </source>
</evidence>
<dbReference type="Pfam" id="PF00250">
    <property type="entry name" value="Forkhead"/>
    <property type="match status" value="1"/>
</dbReference>
<accession>A0ABR0Z5C3</accession>
<feature type="compositionally biased region" description="Polar residues" evidence="7">
    <location>
        <begin position="145"/>
        <end position="164"/>
    </location>
</feature>
<evidence type="ECO:0000259" key="8">
    <source>
        <dbReference type="PROSITE" id="PS50039"/>
    </source>
</evidence>
<dbReference type="InterPro" id="IPR001766">
    <property type="entry name" value="Fork_head_dom"/>
</dbReference>
<evidence type="ECO:0000256" key="7">
    <source>
        <dbReference type="SAM" id="MobiDB-lite"/>
    </source>
</evidence>
<evidence type="ECO:0000256" key="5">
    <source>
        <dbReference type="ARBA" id="ARBA00023242"/>
    </source>
</evidence>
<feature type="region of interest" description="Disordered" evidence="7">
    <location>
        <begin position="258"/>
        <end position="300"/>
    </location>
</feature>
<feature type="DNA-binding region" description="Fork-head" evidence="6">
    <location>
        <begin position="44"/>
        <end position="121"/>
    </location>
</feature>
<proteinExistence type="predicted"/>
<gene>
    <name evidence="9" type="ORF">HHUSO_G19011</name>
</gene>
<dbReference type="PROSITE" id="PS50039">
    <property type="entry name" value="FORK_HEAD_3"/>
    <property type="match status" value="1"/>
</dbReference>
<protein>
    <submittedName>
        <fullName evidence="9">Forkhead box protein J2-like</fullName>
    </submittedName>
</protein>
<feature type="compositionally biased region" description="Polar residues" evidence="7">
    <location>
        <begin position="379"/>
        <end position="394"/>
    </location>
</feature>
<evidence type="ECO:0000256" key="4">
    <source>
        <dbReference type="ARBA" id="ARBA00023163"/>
    </source>
</evidence>
<dbReference type="InterPro" id="IPR045912">
    <property type="entry name" value="FOXJ2/3-like"/>
</dbReference>
<dbReference type="SMART" id="SM00339">
    <property type="entry name" value="FH"/>
    <property type="match status" value="1"/>
</dbReference>
<feature type="region of interest" description="Disordered" evidence="7">
    <location>
        <begin position="477"/>
        <end position="525"/>
    </location>
</feature>
<feature type="region of interest" description="Disordered" evidence="7">
    <location>
        <begin position="112"/>
        <end position="209"/>
    </location>
</feature>
<evidence type="ECO:0000256" key="1">
    <source>
        <dbReference type="ARBA" id="ARBA00004123"/>
    </source>
</evidence>
<keyword evidence="4" id="KW-0804">Transcription</keyword>
<dbReference type="PANTHER" id="PTHR46078:SF1">
    <property type="entry name" value="FORKHEAD BOX PROTEIN J2"/>
    <property type="match status" value="1"/>
</dbReference>
<dbReference type="Gene3D" id="1.10.10.10">
    <property type="entry name" value="Winged helix-like DNA-binding domain superfamily/Winged helix DNA-binding domain"/>
    <property type="match status" value="1"/>
</dbReference>
<dbReference type="InterPro" id="IPR018122">
    <property type="entry name" value="TF_fork_head_CS_1"/>
</dbReference>
<feature type="compositionally biased region" description="Pro residues" evidence="7">
    <location>
        <begin position="264"/>
        <end position="274"/>
    </location>
</feature>
<sequence length="537" mass="58737">MASNLSDSLTSMDWLPQLNLKGCVKSRSSELGAQTEKGPRGTSKPPFSYATLISQAIKSTPRGRMSLNDIYSWICEQYPYYKNTGAGWKNSIRHNLSLNKCFRKIPRPRDDPGKGSYWTIDSCPKEDPPLPRGKRPHPPDHEVSQDSLLEQEVTSSTSQGLQSESVRDEILWEGPPPSKVAPPLLSPFSLPQPPPPQPGRGEPPQSCPLRFSFTEMHLQDLLGSSFQSLYRTMTGKTGPPDSAPHSNRTSCMFEQAAPLHTPLPSDPPPPPPPSSSSSQDSAVPVQGPVRNNPPRTPLFTAGHTIPSDWFSSIDSLKESFKIANNLDWSTIDLTQFPDLLKSMQQADMSNWSLDPTLFTSLCDSLNQFFTQTGLIHSHHTLQSPQSGAGNSHHTLQPPHSGAINSHHTLQPPHSGAFNSHHTLQPPQSEVVNSHQTLQPLSGLAPSHNAVQQPLGRRSQTNAINEFLHSRDRAAHTLPGFPSQKALGHPSAATSSGTTVGSVPHSQAPPLPAHPPKLRYTSNSEEIPDDFDWDLLLN</sequence>
<feature type="region of interest" description="Disordered" evidence="7">
    <location>
        <begin position="379"/>
        <end position="434"/>
    </location>
</feature>
<feature type="compositionally biased region" description="Low complexity" evidence="7">
    <location>
        <begin position="489"/>
        <end position="503"/>
    </location>
</feature>
<dbReference type="Proteomes" id="UP001369086">
    <property type="component" value="Unassembled WGS sequence"/>
</dbReference>
<evidence type="ECO:0000256" key="2">
    <source>
        <dbReference type="ARBA" id="ARBA00023015"/>
    </source>
</evidence>
<keyword evidence="5 6" id="KW-0539">Nucleus</keyword>
<keyword evidence="10" id="KW-1185">Reference proteome</keyword>
<organism evidence="9 10">
    <name type="scientific">Huso huso</name>
    <name type="common">Beluga</name>
    <name type="synonym">Acipenser huso</name>
    <dbReference type="NCBI Taxonomy" id="61971"/>
    <lineage>
        <taxon>Eukaryota</taxon>
        <taxon>Metazoa</taxon>
        <taxon>Chordata</taxon>
        <taxon>Craniata</taxon>
        <taxon>Vertebrata</taxon>
        <taxon>Euteleostomi</taxon>
        <taxon>Actinopterygii</taxon>
        <taxon>Chondrostei</taxon>
        <taxon>Acipenseriformes</taxon>
        <taxon>Acipenseridae</taxon>
        <taxon>Huso</taxon>
    </lineage>
</organism>
<evidence type="ECO:0000313" key="10">
    <source>
        <dbReference type="Proteomes" id="UP001369086"/>
    </source>
</evidence>
<dbReference type="PROSITE" id="PS00658">
    <property type="entry name" value="FORK_HEAD_2"/>
    <property type="match status" value="1"/>
</dbReference>
<dbReference type="PANTHER" id="PTHR46078">
    <property type="entry name" value="FORKHEAD BOX PROTEIN J2 FAMILY MEMBER"/>
    <property type="match status" value="1"/>
</dbReference>
<reference evidence="9 10" key="1">
    <citation type="submission" date="2021-05" db="EMBL/GenBank/DDBJ databases">
        <authorList>
            <person name="Zahm M."/>
            <person name="Klopp C."/>
            <person name="Cabau C."/>
            <person name="Kuhl H."/>
            <person name="Suciu R."/>
            <person name="Ciorpac M."/>
            <person name="Holostenco D."/>
            <person name="Gessner J."/>
            <person name="Wuertz S."/>
            <person name="Hohne C."/>
            <person name="Stock M."/>
            <person name="Gislard M."/>
            <person name="Lluch J."/>
            <person name="Milhes M."/>
            <person name="Lampietro C."/>
            <person name="Lopez Roques C."/>
            <person name="Donnadieu C."/>
            <person name="Du K."/>
            <person name="Schartl M."/>
            <person name="Guiguen Y."/>
        </authorList>
    </citation>
    <scope>NUCLEOTIDE SEQUENCE [LARGE SCALE GENOMIC DNA]</scope>
    <source>
        <strain evidence="9">Hh-F2</strain>
        <tissue evidence="9">Blood</tissue>
    </source>
</reference>
<dbReference type="InterPro" id="IPR036390">
    <property type="entry name" value="WH_DNA-bd_sf"/>
</dbReference>
<dbReference type="PRINTS" id="PR00053">
    <property type="entry name" value="FORKHEAD"/>
</dbReference>
<name>A0ABR0Z5C3_HUSHU</name>
<feature type="compositionally biased region" description="Polar residues" evidence="7">
    <location>
        <begin position="416"/>
        <end position="434"/>
    </location>
</feature>
<dbReference type="InterPro" id="IPR036388">
    <property type="entry name" value="WH-like_DNA-bd_sf"/>
</dbReference>
<keyword evidence="3 6" id="KW-0238">DNA-binding</keyword>
<comment type="subcellular location">
    <subcellularLocation>
        <location evidence="1 6">Nucleus</location>
    </subcellularLocation>
</comment>
<feature type="domain" description="Fork-head" evidence="8">
    <location>
        <begin position="44"/>
        <end position="121"/>
    </location>
</feature>
<evidence type="ECO:0000313" key="9">
    <source>
        <dbReference type="EMBL" id="KAK6479869.1"/>
    </source>
</evidence>
<evidence type="ECO:0000256" key="6">
    <source>
        <dbReference type="PROSITE-ProRule" id="PRU00089"/>
    </source>
</evidence>
<dbReference type="PROSITE" id="PS00657">
    <property type="entry name" value="FORK_HEAD_1"/>
    <property type="match status" value="1"/>
</dbReference>
<dbReference type="CDD" id="cd20024">
    <property type="entry name" value="FH_FOXJ2-like"/>
    <property type="match status" value="1"/>
</dbReference>
<dbReference type="EMBL" id="JAHFZB010000017">
    <property type="protein sequence ID" value="KAK6479869.1"/>
    <property type="molecule type" value="Genomic_DNA"/>
</dbReference>
<dbReference type="InterPro" id="IPR030456">
    <property type="entry name" value="TF_fork_head_CS_2"/>
</dbReference>